<name>A0A8S1EFZ4_9PELO</name>
<dbReference type="GO" id="GO:0005794">
    <property type="term" value="C:Golgi apparatus"/>
    <property type="evidence" value="ECO:0007669"/>
    <property type="project" value="UniProtKB-SubCell"/>
</dbReference>
<evidence type="ECO:0000256" key="9">
    <source>
        <dbReference type="ARBA" id="ARBA00038172"/>
    </source>
</evidence>
<dbReference type="GO" id="GO:0005789">
    <property type="term" value="C:endoplasmic reticulum membrane"/>
    <property type="evidence" value="ECO:0007669"/>
    <property type="project" value="TreeGrafter"/>
</dbReference>
<dbReference type="GO" id="GO:0031902">
    <property type="term" value="C:late endosome membrane"/>
    <property type="evidence" value="ECO:0007669"/>
    <property type="project" value="TreeGrafter"/>
</dbReference>
<dbReference type="Proteomes" id="UP000494206">
    <property type="component" value="Unassembled WGS sequence"/>
</dbReference>
<dbReference type="AlphaFoldDB" id="A0A8S1EFZ4"/>
<gene>
    <name evidence="12" type="ORF">CBOVIS_LOCUS3962</name>
</gene>
<dbReference type="OrthoDB" id="158360at2759"/>
<evidence type="ECO:0000256" key="10">
    <source>
        <dbReference type="PIRNR" id="PIRNR028865"/>
    </source>
</evidence>
<evidence type="ECO:0000256" key="2">
    <source>
        <dbReference type="ARBA" id="ARBA00022692"/>
    </source>
</evidence>
<feature type="transmembrane region" description="Helical" evidence="11">
    <location>
        <begin position="190"/>
        <end position="211"/>
    </location>
</feature>
<keyword evidence="6 10" id="KW-0472">Membrane</keyword>
<dbReference type="CDD" id="cd15863">
    <property type="entry name" value="SNARE_GS27"/>
    <property type="match status" value="1"/>
</dbReference>
<evidence type="ECO:0000256" key="6">
    <source>
        <dbReference type="ARBA" id="ARBA00023136"/>
    </source>
</evidence>
<keyword evidence="2 11" id="KW-0812">Transmembrane</keyword>
<dbReference type="PANTHER" id="PTHR21230:SF1">
    <property type="entry name" value="GOLGI SNAP RECEPTOR COMPLEX MEMBER 2"/>
    <property type="match status" value="1"/>
</dbReference>
<evidence type="ECO:0000256" key="8">
    <source>
        <dbReference type="ARBA" id="ARBA00037862"/>
    </source>
</evidence>
<comment type="subcellular location">
    <subcellularLocation>
        <location evidence="8">Golgi apparatus</location>
        <location evidence="8">cis-Golgi network membrane</location>
        <topology evidence="8">Single-pass type IV membrane protein</topology>
    </subcellularLocation>
</comment>
<evidence type="ECO:0000256" key="11">
    <source>
        <dbReference type="SAM" id="Phobius"/>
    </source>
</evidence>
<dbReference type="PANTHER" id="PTHR21230">
    <property type="entry name" value="VESICLE TRANSPORT V-SNARE PROTEIN VTI1-RELATED"/>
    <property type="match status" value="1"/>
</dbReference>
<dbReference type="GO" id="GO:0005484">
    <property type="term" value="F:SNAP receptor activity"/>
    <property type="evidence" value="ECO:0007669"/>
    <property type="project" value="InterPro"/>
</dbReference>
<keyword evidence="13" id="KW-1185">Reference proteome</keyword>
<evidence type="ECO:0000256" key="7">
    <source>
        <dbReference type="ARBA" id="ARBA00037078"/>
    </source>
</evidence>
<sequence length="215" mass="25026">MERLYHDTNQLLQKVQIDLGRLETSQNEQDAQVIVRSIYTDLKSLTENCTRLDHYVAKEPPTVRQMARMKVEQLRSDVQRVDIATTGVHQKMTAKWRAASERQELLKQRFKANDTALSIGDHELQLNDRLQSSHRSLDDLISQGSSVLENLQFQHANLKGVRRKILDVGKVLGLSTTTLKVIDRRMQEDLFIFIIAAILFCIFMYVFYTFWKRTT</sequence>
<comment type="function">
    <text evidence="7 10">Involved in transport of proteins from the cis/medial-Golgi to the trans-Golgi network.</text>
</comment>
<dbReference type="PIRSF" id="PIRSF028865">
    <property type="entry name" value="Membrin-2"/>
    <property type="match status" value="1"/>
</dbReference>
<evidence type="ECO:0000313" key="13">
    <source>
        <dbReference type="Proteomes" id="UP000494206"/>
    </source>
</evidence>
<dbReference type="GO" id="GO:0015031">
    <property type="term" value="P:protein transport"/>
    <property type="evidence" value="ECO:0007669"/>
    <property type="project" value="UniProtKB-KW"/>
</dbReference>
<keyword evidence="3 10" id="KW-0653">Protein transport</keyword>
<evidence type="ECO:0000256" key="3">
    <source>
        <dbReference type="ARBA" id="ARBA00022927"/>
    </source>
</evidence>
<comment type="caution">
    <text evidence="12">The sequence shown here is derived from an EMBL/GenBank/DDBJ whole genome shotgun (WGS) entry which is preliminary data.</text>
</comment>
<dbReference type="Gene3D" id="1.20.5.110">
    <property type="match status" value="1"/>
</dbReference>
<keyword evidence="5" id="KW-0333">Golgi apparatus</keyword>
<evidence type="ECO:0008006" key="14">
    <source>
        <dbReference type="Google" id="ProtNLM"/>
    </source>
</evidence>
<evidence type="ECO:0000256" key="4">
    <source>
        <dbReference type="ARBA" id="ARBA00022989"/>
    </source>
</evidence>
<dbReference type="GO" id="GO:0031201">
    <property type="term" value="C:SNARE complex"/>
    <property type="evidence" value="ECO:0007669"/>
    <property type="project" value="TreeGrafter"/>
</dbReference>
<evidence type="ECO:0000313" key="12">
    <source>
        <dbReference type="EMBL" id="CAB3401174.1"/>
    </source>
</evidence>
<organism evidence="12 13">
    <name type="scientific">Caenorhabditis bovis</name>
    <dbReference type="NCBI Taxonomy" id="2654633"/>
    <lineage>
        <taxon>Eukaryota</taxon>
        <taxon>Metazoa</taxon>
        <taxon>Ecdysozoa</taxon>
        <taxon>Nematoda</taxon>
        <taxon>Chromadorea</taxon>
        <taxon>Rhabditida</taxon>
        <taxon>Rhabditina</taxon>
        <taxon>Rhabditomorpha</taxon>
        <taxon>Rhabditoidea</taxon>
        <taxon>Rhabditidae</taxon>
        <taxon>Peloderinae</taxon>
        <taxon>Caenorhabditis</taxon>
    </lineage>
</organism>
<proteinExistence type="inferred from homology"/>
<accession>A0A8S1EFZ4</accession>
<dbReference type="InterPro" id="IPR027027">
    <property type="entry name" value="GOSR2/Membrin/Bos1"/>
</dbReference>
<dbReference type="GO" id="GO:0006906">
    <property type="term" value="P:vesicle fusion"/>
    <property type="evidence" value="ECO:0007669"/>
    <property type="project" value="TreeGrafter"/>
</dbReference>
<evidence type="ECO:0000256" key="1">
    <source>
        <dbReference type="ARBA" id="ARBA00022448"/>
    </source>
</evidence>
<dbReference type="EMBL" id="CADEPM010000002">
    <property type="protein sequence ID" value="CAB3401174.1"/>
    <property type="molecule type" value="Genomic_DNA"/>
</dbReference>
<dbReference type="Pfam" id="PF12352">
    <property type="entry name" value="V-SNARE_C"/>
    <property type="match status" value="1"/>
</dbReference>
<reference evidence="12 13" key="1">
    <citation type="submission" date="2020-04" db="EMBL/GenBank/DDBJ databases">
        <authorList>
            <person name="Laetsch R D."/>
            <person name="Stevens L."/>
            <person name="Kumar S."/>
            <person name="Blaxter L. M."/>
        </authorList>
    </citation>
    <scope>NUCLEOTIDE SEQUENCE [LARGE SCALE GENOMIC DNA]</scope>
</reference>
<comment type="similarity">
    <text evidence="9 10">Belongs to the GOSR2 family.</text>
</comment>
<keyword evidence="4 11" id="KW-1133">Transmembrane helix</keyword>
<evidence type="ECO:0000256" key="5">
    <source>
        <dbReference type="ARBA" id="ARBA00023034"/>
    </source>
</evidence>
<dbReference type="GO" id="GO:0000149">
    <property type="term" value="F:SNARE binding"/>
    <property type="evidence" value="ECO:0007669"/>
    <property type="project" value="TreeGrafter"/>
</dbReference>
<keyword evidence="1 10" id="KW-0813">Transport</keyword>
<dbReference type="GO" id="GO:0012507">
    <property type="term" value="C:ER to Golgi transport vesicle membrane"/>
    <property type="evidence" value="ECO:0007669"/>
    <property type="project" value="TreeGrafter"/>
</dbReference>
<protein>
    <recommendedName>
        <fullName evidence="14">Golgi SNAP receptor complex member 2</fullName>
    </recommendedName>
</protein>
<dbReference type="SUPFAM" id="SSF58038">
    <property type="entry name" value="SNARE fusion complex"/>
    <property type="match status" value="1"/>
</dbReference>